<reference evidence="2" key="1">
    <citation type="submission" date="2014-11" db="EMBL/GenBank/DDBJ databases">
        <authorList>
            <person name="Amaro Gonzalez C."/>
        </authorList>
    </citation>
    <scope>NUCLEOTIDE SEQUENCE</scope>
</reference>
<proteinExistence type="predicted"/>
<evidence type="ECO:0000256" key="1">
    <source>
        <dbReference type="SAM" id="Phobius"/>
    </source>
</evidence>
<sequence length="54" mass="5922">MASANLSFPRGPHKRQLEKERIFPNLALIATLTLTLILIITLIQGLGVVSSMSF</sequence>
<dbReference type="AlphaFoldDB" id="A0A0E9PE41"/>
<accession>A0A0E9PE41</accession>
<feature type="transmembrane region" description="Helical" evidence="1">
    <location>
        <begin position="22"/>
        <end position="46"/>
    </location>
</feature>
<dbReference type="EMBL" id="GBXM01106247">
    <property type="protein sequence ID" value="JAH02330.1"/>
    <property type="molecule type" value="Transcribed_RNA"/>
</dbReference>
<organism evidence="2">
    <name type="scientific">Anguilla anguilla</name>
    <name type="common">European freshwater eel</name>
    <name type="synonym">Muraena anguilla</name>
    <dbReference type="NCBI Taxonomy" id="7936"/>
    <lineage>
        <taxon>Eukaryota</taxon>
        <taxon>Metazoa</taxon>
        <taxon>Chordata</taxon>
        <taxon>Craniata</taxon>
        <taxon>Vertebrata</taxon>
        <taxon>Euteleostomi</taxon>
        <taxon>Actinopterygii</taxon>
        <taxon>Neopterygii</taxon>
        <taxon>Teleostei</taxon>
        <taxon>Anguilliformes</taxon>
        <taxon>Anguillidae</taxon>
        <taxon>Anguilla</taxon>
    </lineage>
</organism>
<keyword evidence="1" id="KW-0472">Membrane</keyword>
<reference evidence="2" key="2">
    <citation type="journal article" date="2015" name="Fish Shellfish Immunol.">
        <title>Early steps in the European eel (Anguilla anguilla)-Vibrio vulnificus interaction in the gills: Role of the RtxA13 toxin.</title>
        <authorList>
            <person name="Callol A."/>
            <person name="Pajuelo D."/>
            <person name="Ebbesson L."/>
            <person name="Teles M."/>
            <person name="MacKenzie S."/>
            <person name="Amaro C."/>
        </authorList>
    </citation>
    <scope>NUCLEOTIDE SEQUENCE</scope>
</reference>
<protein>
    <submittedName>
        <fullName evidence="2">Uncharacterized protein</fullName>
    </submittedName>
</protein>
<evidence type="ECO:0000313" key="2">
    <source>
        <dbReference type="EMBL" id="JAH02330.1"/>
    </source>
</evidence>
<name>A0A0E9PE41_ANGAN</name>
<keyword evidence="1" id="KW-1133">Transmembrane helix</keyword>
<keyword evidence="1" id="KW-0812">Transmembrane</keyword>